<gene>
    <name evidence="2" type="ORF">MHBO_000881</name>
</gene>
<dbReference type="Pfam" id="PF01755">
    <property type="entry name" value="Glyco_transf_25"/>
    <property type="match status" value="1"/>
</dbReference>
<evidence type="ECO:0000259" key="1">
    <source>
        <dbReference type="Pfam" id="PF01755"/>
    </source>
</evidence>
<dbReference type="InterPro" id="IPR002654">
    <property type="entry name" value="Glyco_trans_25"/>
</dbReference>
<comment type="caution">
    <text evidence="2">The sequence shown here is derived from an EMBL/GenBank/DDBJ whole genome shotgun (WGS) entry which is preliminary data.</text>
</comment>
<reference evidence="2 3" key="1">
    <citation type="journal article" date="2024" name="BMC Biol.">
        <title>Comparative genomics of Ascetosporea gives new insight into the evolutionary basis for animal parasitism in Rhizaria.</title>
        <authorList>
            <person name="Hiltunen Thoren M."/>
            <person name="Onut-Brannstrom I."/>
            <person name="Alfjorden A."/>
            <person name="Peckova H."/>
            <person name="Swords F."/>
            <person name="Hooper C."/>
            <person name="Holzer A.S."/>
            <person name="Bass D."/>
            <person name="Burki F."/>
        </authorList>
    </citation>
    <scope>NUCLEOTIDE SEQUENCE [LARGE SCALE GENOMIC DNA]</scope>
    <source>
        <strain evidence="2">20-A016</strain>
    </source>
</reference>
<sequence length="201" mass="23299">MKNVMSKLKIDPIFIDSVLAKDLESTPKEEFVKRGIITSDAKIKMSELACALSHIKTLMHFVDENTKNCLILEDDIDSNFNLETLKNKLSDIFEHLKGSYQFLNFGRCFGNCCFDRKISDNLAECIKPFCLHAYSVSSEYAKLILKEIFPLSKPLDYEILNLKKRYRTRFYCSTPWLFVQKREEVPSTLRDGQTDLPECIC</sequence>
<keyword evidence="3" id="KW-1185">Reference proteome</keyword>
<evidence type="ECO:0000313" key="2">
    <source>
        <dbReference type="EMBL" id="MES1919001.1"/>
    </source>
</evidence>
<evidence type="ECO:0000313" key="3">
    <source>
        <dbReference type="Proteomes" id="UP001439008"/>
    </source>
</evidence>
<organism evidence="2 3">
    <name type="scientific">Bonamia ostreae</name>
    <dbReference type="NCBI Taxonomy" id="126728"/>
    <lineage>
        <taxon>Eukaryota</taxon>
        <taxon>Sar</taxon>
        <taxon>Rhizaria</taxon>
        <taxon>Endomyxa</taxon>
        <taxon>Ascetosporea</taxon>
        <taxon>Haplosporida</taxon>
        <taxon>Bonamia</taxon>
    </lineage>
</organism>
<dbReference type="Proteomes" id="UP001439008">
    <property type="component" value="Unassembled WGS sequence"/>
</dbReference>
<proteinExistence type="predicted"/>
<protein>
    <recommendedName>
        <fullName evidence="1">Glycosyl transferase family 25 domain-containing protein</fullName>
    </recommendedName>
</protein>
<dbReference type="EMBL" id="JBDODL010000176">
    <property type="protein sequence ID" value="MES1919001.1"/>
    <property type="molecule type" value="Genomic_DNA"/>
</dbReference>
<accession>A0ABV2AH50</accession>
<name>A0ABV2AH50_9EUKA</name>
<feature type="domain" description="Glycosyl transferase family 25" evidence="1">
    <location>
        <begin position="1"/>
        <end position="113"/>
    </location>
</feature>